<dbReference type="EMBL" id="HADX01014623">
    <property type="protein sequence ID" value="SBP36855.1"/>
    <property type="molecule type" value="Transcribed_RNA"/>
</dbReference>
<gene>
    <name evidence="2" type="primary">ZGC:195170</name>
</gene>
<feature type="non-terminal residue" evidence="2">
    <location>
        <position position="54"/>
    </location>
</feature>
<proteinExistence type="predicted"/>
<feature type="region of interest" description="Disordered" evidence="1">
    <location>
        <begin position="34"/>
        <end position="54"/>
    </location>
</feature>
<evidence type="ECO:0000313" key="2">
    <source>
        <dbReference type="EMBL" id="SBP36855.1"/>
    </source>
</evidence>
<sequence length="54" mass="6427">TNIRTFLTLLLQRKERNAFWQQYLFEPLARELPESPGAEQVEASRHRMGPVSQW</sequence>
<dbReference type="AlphaFoldDB" id="A0A1A7Z3V4"/>
<reference evidence="2" key="1">
    <citation type="submission" date="2016-05" db="EMBL/GenBank/DDBJ databases">
        <authorList>
            <person name="Lavstsen T."/>
            <person name="Jespersen J.S."/>
        </authorList>
    </citation>
    <scope>NUCLEOTIDE SEQUENCE</scope>
    <source>
        <tissue evidence="2">Brain</tissue>
    </source>
</reference>
<name>A0A1A7Z3V4_9TELE</name>
<reference evidence="2" key="2">
    <citation type="submission" date="2016-06" db="EMBL/GenBank/DDBJ databases">
        <title>The genome of a short-lived fish provides insights into sex chromosome evolution and the genetic control of aging.</title>
        <authorList>
            <person name="Reichwald K."/>
            <person name="Felder M."/>
            <person name="Petzold A."/>
            <person name="Koch P."/>
            <person name="Groth M."/>
            <person name="Platzer M."/>
        </authorList>
    </citation>
    <scope>NUCLEOTIDE SEQUENCE</scope>
    <source>
        <tissue evidence="2">Brain</tissue>
    </source>
</reference>
<protein>
    <submittedName>
        <fullName evidence="2">Zgc:195170</fullName>
    </submittedName>
</protein>
<accession>A0A1A7Z3V4</accession>
<organism evidence="2">
    <name type="scientific">Iconisemion striatum</name>
    <dbReference type="NCBI Taxonomy" id="60296"/>
    <lineage>
        <taxon>Eukaryota</taxon>
        <taxon>Metazoa</taxon>
        <taxon>Chordata</taxon>
        <taxon>Craniata</taxon>
        <taxon>Vertebrata</taxon>
        <taxon>Euteleostomi</taxon>
        <taxon>Actinopterygii</taxon>
        <taxon>Neopterygii</taxon>
        <taxon>Teleostei</taxon>
        <taxon>Neoteleostei</taxon>
        <taxon>Acanthomorphata</taxon>
        <taxon>Ovalentaria</taxon>
        <taxon>Atherinomorphae</taxon>
        <taxon>Cyprinodontiformes</taxon>
        <taxon>Nothobranchiidae</taxon>
        <taxon>Iconisemion</taxon>
    </lineage>
</organism>
<feature type="non-terminal residue" evidence="2">
    <location>
        <position position="1"/>
    </location>
</feature>
<evidence type="ECO:0000256" key="1">
    <source>
        <dbReference type="SAM" id="MobiDB-lite"/>
    </source>
</evidence>